<evidence type="ECO:0000256" key="1">
    <source>
        <dbReference type="SAM" id="MobiDB-lite"/>
    </source>
</evidence>
<sequence>MRYMFAAQPICILWDASHIWGLMAWRAVRALGLPCRLVKGQEIAEGAYLGKPGGVSPNGGPQQSGAGVRLLLVPGGNARLKAAALGKNGREAVRQWVERGGNYLGFCGGSGLALTHPNPDHGLNICPWARAAYPERLYHLISGHVRAHVASGHEFSPRRPAEPDRQPVNGHNDTGATAPLCPGVRRAAARQAQSGAASEIFSPSLPVWWPGRFAPEKNNHVTVLASYGSPDADFWLADLPLQSLPSKVFSHWRDLYGLNLSADFLEGQPMAVTGAYGQGQYVLSYSHLETPHSPDANAWLAQLLRSMTGLEPTREDVPLWQLRHPCAAWPEGSGGPLLSALRHMRELLDLAVAHHLFFGRTHWLWGWRTGLPGAACNNLHAALCTAASLEPSASALAYWQQVSPRFAKLEGLFAAGAEDYFLACRLAETLSPTMPDAIDKRGLDHQRESLFGHPMNGGGILAELLEMTEELVYLSQTSIPCDLA</sequence>
<dbReference type="InterPro" id="IPR029062">
    <property type="entry name" value="Class_I_gatase-like"/>
</dbReference>
<dbReference type="Pfam" id="PF09825">
    <property type="entry name" value="BPL_N"/>
    <property type="match status" value="1"/>
</dbReference>
<gene>
    <name evidence="3" type="ORF">KM92DES2_12029</name>
</gene>
<evidence type="ECO:0000313" key="3">
    <source>
        <dbReference type="EMBL" id="SBW05243.1"/>
    </source>
</evidence>
<proteinExistence type="predicted"/>
<name>A0A212K0Q4_9BACT</name>
<dbReference type="EMBL" id="FLUP01000001">
    <property type="protein sequence ID" value="SBW05243.1"/>
    <property type="molecule type" value="Genomic_DNA"/>
</dbReference>
<dbReference type="RefSeq" id="WP_227118057.1">
    <property type="nucleotide sequence ID" value="NZ_LT598928.1"/>
</dbReference>
<accession>A0A212K0Q4</accession>
<organism evidence="3">
    <name type="scientific">uncultured Desulfovibrio sp</name>
    <dbReference type="NCBI Taxonomy" id="167968"/>
    <lineage>
        <taxon>Bacteria</taxon>
        <taxon>Pseudomonadati</taxon>
        <taxon>Thermodesulfobacteriota</taxon>
        <taxon>Desulfovibrionia</taxon>
        <taxon>Desulfovibrionales</taxon>
        <taxon>Desulfovibrionaceae</taxon>
        <taxon>Desulfovibrio</taxon>
        <taxon>environmental samples</taxon>
    </lineage>
</organism>
<dbReference type="SUPFAM" id="SSF52317">
    <property type="entry name" value="Class I glutamine amidotransferase-like"/>
    <property type="match status" value="1"/>
</dbReference>
<dbReference type="AlphaFoldDB" id="A0A212K0Q4"/>
<reference evidence="3" key="1">
    <citation type="submission" date="2016-04" db="EMBL/GenBank/DDBJ databases">
        <authorList>
            <person name="Evans L.H."/>
            <person name="Alamgir A."/>
            <person name="Owens N."/>
            <person name="Weber N.D."/>
            <person name="Virtaneva K."/>
            <person name="Barbian K."/>
            <person name="Babar A."/>
            <person name="Rosenke K."/>
        </authorList>
    </citation>
    <scope>NUCLEOTIDE SEQUENCE</scope>
    <source>
        <strain evidence="3">92-2</strain>
    </source>
</reference>
<dbReference type="InterPro" id="IPR019197">
    <property type="entry name" value="Biotin-prot_ligase_N"/>
</dbReference>
<feature type="compositionally biased region" description="Basic and acidic residues" evidence="1">
    <location>
        <begin position="155"/>
        <end position="165"/>
    </location>
</feature>
<protein>
    <recommendedName>
        <fullName evidence="2">Biotin-protein ligase N-terminal domain-containing protein</fullName>
    </recommendedName>
</protein>
<feature type="domain" description="Biotin-protein ligase N-terminal" evidence="2">
    <location>
        <begin position="69"/>
        <end position="110"/>
    </location>
</feature>
<evidence type="ECO:0000259" key="2">
    <source>
        <dbReference type="Pfam" id="PF09825"/>
    </source>
</evidence>
<feature type="region of interest" description="Disordered" evidence="1">
    <location>
        <begin position="152"/>
        <end position="180"/>
    </location>
</feature>